<gene>
    <name evidence="1" type="ORF">PSDVSF_00780</name>
</gene>
<evidence type="ECO:0000313" key="2">
    <source>
        <dbReference type="Proteomes" id="UP001053296"/>
    </source>
</evidence>
<accession>A0ABN6ELD6</accession>
<reference evidence="1" key="1">
    <citation type="journal article" date="2022" name="Arch. Microbiol.">
        <title>Pseudodesulfovibrio sediminis sp. nov., a mesophilic and neutrophilic sulfate-reducing bacterium isolated from sediment of a brackish lake.</title>
        <authorList>
            <person name="Takahashi A."/>
            <person name="Kojima H."/>
            <person name="Watanabe M."/>
            <person name="Fukui M."/>
        </authorList>
    </citation>
    <scope>NUCLEOTIDE SEQUENCE</scope>
    <source>
        <strain evidence="1">SF6</strain>
    </source>
</reference>
<name>A0ABN6ELD6_9BACT</name>
<keyword evidence="2" id="KW-1185">Reference proteome</keyword>
<protein>
    <submittedName>
        <fullName evidence="1">Uncharacterized protein</fullName>
    </submittedName>
</protein>
<proteinExistence type="predicted"/>
<dbReference type="Proteomes" id="UP001053296">
    <property type="component" value="Chromosome"/>
</dbReference>
<organism evidence="1 2">
    <name type="scientific">Pseudodesulfovibrio sediminis</name>
    <dbReference type="NCBI Taxonomy" id="2810563"/>
    <lineage>
        <taxon>Bacteria</taxon>
        <taxon>Pseudomonadati</taxon>
        <taxon>Thermodesulfobacteriota</taxon>
        <taxon>Desulfovibrionia</taxon>
        <taxon>Desulfovibrionales</taxon>
        <taxon>Desulfovibrionaceae</taxon>
    </lineage>
</organism>
<dbReference type="RefSeq" id="WP_229592467.1">
    <property type="nucleotide sequence ID" value="NZ_AP024485.1"/>
</dbReference>
<sequence>MHIELIHELQFRALSGMQRYPELFKTTPVYLCGQEPWLTIRKALEAYQGGKVGHKSLLRGMLAKYGEVYFDELLRVLENAEAVPCKNWALTQIARLSDAISQNYEEGRHAA</sequence>
<evidence type="ECO:0000313" key="1">
    <source>
        <dbReference type="EMBL" id="BCS86836.1"/>
    </source>
</evidence>
<dbReference type="EMBL" id="AP024485">
    <property type="protein sequence ID" value="BCS86836.1"/>
    <property type="molecule type" value="Genomic_DNA"/>
</dbReference>